<evidence type="ECO:0000313" key="4">
    <source>
        <dbReference type="Proteomes" id="UP001500957"/>
    </source>
</evidence>
<evidence type="ECO:0000256" key="1">
    <source>
        <dbReference type="ARBA" id="ARBA00009820"/>
    </source>
</evidence>
<dbReference type="EMBL" id="BAAAHE010000049">
    <property type="protein sequence ID" value="GAA0636405.1"/>
    <property type="molecule type" value="Genomic_DNA"/>
</dbReference>
<dbReference type="SUPFAM" id="SSF69304">
    <property type="entry name" value="Tricorn protease N-terminal domain"/>
    <property type="match status" value="1"/>
</dbReference>
<comment type="caution">
    <text evidence="3">The sequence shown here is derived from an EMBL/GenBank/DDBJ whole genome shotgun (WGS) entry which is preliminary data.</text>
</comment>
<protein>
    <submittedName>
        <fullName evidence="3">Uncharacterized protein</fullName>
    </submittedName>
</protein>
<dbReference type="RefSeq" id="WP_344609216.1">
    <property type="nucleotide sequence ID" value="NZ_BAAAHE010000049.1"/>
</dbReference>
<keyword evidence="2" id="KW-0732">Signal</keyword>
<name>A0ABN1HC90_9ACTN</name>
<organism evidence="3 4">
    <name type="scientific">Sporichthya brevicatena</name>
    <dbReference type="NCBI Taxonomy" id="171442"/>
    <lineage>
        <taxon>Bacteria</taxon>
        <taxon>Bacillati</taxon>
        <taxon>Actinomycetota</taxon>
        <taxon>Actinomycetes</taxon>
        <taxon>Sporichthyales</taxon>
        <taxon>Sporichthyaceae</taxon>
        <taxon>Sporichthya</taxon>
    </lineage>
</organism>
<proteinExistence type="inferred from homology"/>
<accession>A0ABN1HC90</accession>
<dbReference type="Pfam" id="PF07676">
    <property type="entry name" value="PD40"/>
    <property type="match status" value="2"/>
</dbReference>
<sequence length="334" mass="35322">MRKRLAVPALVATLMVPLAPTPAASAPTAPATPAGAERITADVVGYIAFSESRYATGARAGKNSQGPGDLRVIAGDGSLGINLTEGPANDIEPAFSPDSTEVAFSSDRANRRAGVTDLYVINVYTAEVRRLTYGAGTGAVSWSRDGKNLVVDDRKGLLVVPAAGGSAKRLVRTPKGFEDSSPSWAADGTEVVFTRAKVKNDRTVSSAIWSIGVDGSEERRLVGGSGAQKFATQPTVAPDGFTMAWVTREATGTTIWLGELYYGLLDNVRKFVSDRTHQFDAPAFAPDTSALVVTRLRGNAKHGAELVTFDLKDAKQRLLVSVRRGTLTAPTWAD</sequence>
<dbReference type="PANTHER" id="PTHR36842:SF1">
    <property type="entry name" value="PROTEIN TOLB"/>
    <property type="match status" value="1"/>
</dbReference>
<dbReference type="InterPro" id="IPR011659">
    <property type="entry name" value="WD40"/>
</dbReference>
<feature type="chain" id="PRO_5045233316" evidence="2">
    <location>
        <begin position="26"/>
        <end position="334"/>
    </location>
</feature>
<keyword evidence="4" id="KW-1185">Reference proteome</keyword>
<reference evidence="3 4" key="1">
    <citation type="journal article" date="2019" name="Int. J. Syst. Evol. Microbiol.">
        <title>The Global Catalogue of Microorganisms (GCM) 10K type strain sequencing project: providing services to taxonomists for standard genome sequencing and annotation.</title>
        <authorList>
            <consortium name="The Broad Institute Genomics Platform"/>
            <consortium name="The Broad Institute Genome Sequencing Center for Infectious Disease"/>
            <person name="Wu L."/>
            <person name="Ma J."/>
        </authorList>
    </citation>
    <scope>NUCLEOTIDE SEQUENCE [LARGE SCALE GENOMIC DNA]</scope>
    <source>
        <strain evidence="3 4">JCM 10671</strain>
    </source>
</reference>
<evidence type="ECO:0000256" key="2">
    <source>
        <dbReference type="SAM" id="SignalP"/>
    </source>
</evidence>
<dbReference type="PANTHER" id="PTHR36842">
    <property type="entry name" value="PROTEIN TOLB HOMOLOG"/>
    <property type="match status" value="1"/>
</dbReference>
<comment type="similarity">
    <text evidence="1">Belongs to the TolB family.</text>
</comment>
<evidence type="ECO:0000313" key="3">
    <source>
        <dbReference type="EMBL" id="GAA0636405.1"/>
    </source>
</evidence>
<feature type="signal peptide" evidence="2">
    <location>
        <begin position="1"/>
        <end position="25"/>
    </location>
</feature>
<dbReference type="InterPro" id="IPR011042">
    <property type="entry name" value="6-blade_b-propeller_TolB-like"/>
</dbReference>
<dbReference type="Proteomes" id="UP001500957">
    <property type="component" value="Unassembled WGS sequence"/>
</dbReference>
<dbReference type="Gene3D" id="2.120.10.30">
    <property type="entry name" value="TolB, C-terminal domain"/>
    <property type="match status" value="1"/>
</dbReference>
<gene>
    <name evidence="3" type="ORF">GCM10009547_45890</name>
</gene>